<protein>
    <recommendedName>
        <fullName evidence="3">Exocyst complex subunit EXOC6/Sec15 C-terminal domain-containing protein</fullName>
    </recommendedName>
</protein>
<name>A0ABD3NEJ0_9STRA</name>
<feature type="compositionally biased region" description="Basic and acidic residues" evidence="2">
    <location>
        <begin position="422"/>
        <end position="434"/>
    </location>
</feature>
<organism evidence="4 5">
    <name type="scientific">Stephanodiscus triporus</name>
    <dbReference type="NCBI Taxonomy" id="2934178"/>
    <lineage>
        <taxon>Eukaryota</taxon>
        <taxon>Sar</taxon>
        <taxon>Stramenopiles</taxon>
        <taxon>Ochrophyta</taxon>
        <taxon>Bacillariophyta</taxon>
        <taxon>Coscinodiscophyceae</taxon>
        <taxon>Thalassiosirophycidae</taxon>
        <taxon>Stephanodiscales</taxon>
        <taxon>Stephanodiscaceae</taxon>
        <taxon>Stephanodiscus</taxon>
    </lineage>
</organism>
<dbReference type="PANTHER" id="PTHR12702:SF0">
    <property type="entry name" value="EXOCYST COMPLEX COMPONENT 6"/>
    <property type="match status" value="1"/>
</dbReference>
<reference evidence="4 5" key="1">
    <citation type="submission" date="2024-10" db="EMBL/GenBank/DDBJ databases">
        <title>Updated reference genomes for cyclostephanoid diatoms.</title>
        <authorList>
            <person name="Roberts W.R."/>
            <person name="Alverson A.J."/>
        </authorList>
    </citation>
    <scope>NUCLEOTIDE SEQUENCE [LARGE SCALE GENOMIC DNA]</scope>
    <source>
        <strain evidence="4 5">AJA276-08</strain>
    </source>
</reference>
<dbReference type="EMBL" id="JALLAZ020001473">
    <property type="protein sequence ID" value="KAL3774379.1"/>
    <property type="molecule type" value="Genomic_DNA"/>
</dbReference>
<proteinExistence type="predicted"/>
<sequence length="1026" mass="112155">MAASTNPFGDVPDDALLNENENENDPSLAHHPPPKSASWAKVSAVVKLGTVDKRARRRREEAVSRLVADATRPPDFLLEGGGAGGGVAEDYYYYYGGGGGGNNNNNNNGNNNWKDEEHSNHALETAKLEARLRSRQHSTFLLASTVASSIERGLDKELHAELVHQGKEAQGVIGRVCHDHSEDFLESAGKVVAALGGPCEEVKNSLEEMLPKIENEVLMGARRGLNRWFLSLRSGGDAAKSGRAALRRCSSSVAIGPGSLGLGGKIQSYAWRAKNADNLISRASQRGRVAREARAGYWFERDCQREATRLEGSPGGMGMGRRAEALASAFGWYRCWDEGTGEELQLILSTDWTSGDGKGMDGILSHDANPKGDDQAKLLALPETVHPVRRAELAFKILGREEEFRQYYENNRFGDMKISGATDKKGGDKDKNETRSSLSSLTGDDVSLGTDRIFFAKSLPHLCASLVGFCAVEAALELDFADDDDTMADKKDADVTTKAGDKTSVRITATTGRGSSFRESSERYERALISELGNLIRKRAVGATLVELARASCLVAAFRSALKIVHPSSSTRKSDKELLAMDVDIIMTGLKVAQEEQLNQTNKYIGDGKKEPLQVGRSQLSALRFNKSNPGGSTFNKDADDGCSPSKVPPEEVLDFPFGLSEMKQRQISSALDSMDPSLRTQRGTMNQILGENELYTFSQSVPQIIRSIHARVIVFTAFALSQEELGQVFASKQGGRIAGYILDCLEECVAVAAVGMKDGYSHFDELTVEHAVQITADISALEATLPRLFGTFMRGLCHIGLVKADQVEQTFEYADSVLDGACKACDKQVASMYSMVYEICRNKIDMLIDFSLENFSWVCKSVRESPNAYAESIVEYMRTTFQCLGPMDDGSRAGLHFSCCGHVAERLVKLLTDPVEDSEVKGKLASNIQPVAKLDAFGLKNLSTDIQHFEAFADGTGVGQLRECFNELKCLTTALLDQELPMLLLPENHSSRRMKYPFLSLDKVYNVLEKYVGTGLVSLVYTNML</sequence>
<accession>A0ABD3NEJ0</accession>
<dbReference type="InterPro" id="IPR046361">
    <property type="entry name" value="EXOC6/Sec15_C"/>
</dbReference>
<feature type="region of interest" description="Disordered" evidence="2">
    <location>
        <begin position="419"/>
        <end position="441"/>
    </location>
</feature>
<evidence type="ECO:0000259" key="3">
    <source>
        <dbReference type="Pfam" id="PF04091"/>
    </source>
</evidence>
<dbReference type="InterPro" id="IPR042044">
    <property type="entry name" value="EXOC6PINT-1/Sec15/Tip20_C_dom2"/>
</dbReference>
<dbReference type="PANTHER" id="PTHR12702">
    <property type="entry name" value="SEC15"/>
    <property type="match status" value="1"/>
</dbReference>
<dbReference type="AlphaFoldDB" id="A0ABD3NEJ0"/>
<evidence type="ECO:0000313" key="5">
    <source>
        <dbReference type="Proteomes" id="UP001530315"/>
    </source>
</evidence>
<evidence type="ECO:0000313" key="4">
    <source>
        <dbReference type="EMBL" id="KAL3774379.1"/>
    </source>
</evidence>
<comment type="caution">
    <text evidence="4">The sequence shown here is derived from an EMBL/GenBank/DDBJ whole genome shotgun (WGS) entry which is preliminary data.</text>
</comment>
<dbReference type="Pfam" id="PF04091">
    <property type="entry name" value="Sec15_C"/>
    <property type="match status" value="1"/>
</dbReference>
<gene>
    <name evidence="4" type="ORF">ACHAW5_009076</name>
</gene>
<keyword evidence="5" id="KW-1185">Reference proteome</keyword>
<dbReference type="InterPro" id="IPR007225">
    <property type="entry name" value="EXOC6/Sec15"/>
</dbReference>
<feature type="region of interest" description="Disordered" evidence="2">
    <location>
        <begin position="1"/>
        <end position="40"/>
    </location>
</feature>
<evidence type="ECO:0000256" key="2">
    <source>
        <dbReference type="SAM" id="MobiDB-lite"/>
    </source>
</evidence>
<dbReference type="Gene3D" id="1.20.58.670">
    <property type="entry name" value="Dsl1p vesicle tethering complex, Tip20p subunit, domain D"/>
    <property type="match status" value="1"/>
</dbReference>
<evidence type="ECO:0000256" key="1">
    <source>
        <dbReference type="ARBA" id="ARBA00023054"/>
    </source>
</evidence>
<feature type="domain" description="Exocyst complex subunit EXOC6/Sec15 C-terminal" evidence="3">
    <location>
        <begin position="698"/>
        <end position="1011"/>
    </location>
</feature>
<keyword evidence="1" id="KW-0175">Coiled coil</keyword>
<dbReference type="Proteomes" id="UP001530315">
    <property type="component" value="Unassembled WGS sequence"/>
</dbReference>